<keyword evidence="2" id="KW-1185">Reference proteome</keyword>
<accession>A0AA96KRE2</accession>
<evidence type="ECO:0000313" key="1">
    <source>
        <dbReference type="EMBL" id="WNO29963.1"/>
    </source>
</evidence>
<dbReference type="EMBL" id="OQ884031">
    <property type="protein sequence ID" value="WNO29963.1"/>
    <property type="molecule type" value="Genomic_DNA"/>
</dbReference>
<protein>
    <submittedName>
        <fullName evidence="1">Uncharacterized protein</fullName>
    </submittedName>
</protein>
<name>A0AA96KRE2_9CAUD</name>
<sequence length="141" mass="15641">MDKWNVRYIGPSPKFKGLKGVVKHASPLQVTVEWGNGRISVHNWLEVVTEGGAEITSSQARVSDPVNQPQDGVKYLREIKPGVFVDVYDVLRAFAVVNPALQHLIKKALAVGQRGHKDAAEDLQNIYESAKRAIELERDNA</sequence>
<organism evidence="1 2">
    <name type="scientific">Enterobacter phage SDFMU_EhYP</name>
    <dbReference type="NCBI Taxonomy" id="3076128"/>
    <lineage>
        <taxon>Viruses</taxon>
        <taxon>Duplodnaviria</taxon>
        <taxon>Heunggongvirae</taxon>
        <taxon>Uroviricota</taxon>
        <taxon>Caudoviricetes</taxon>
        <taxon>Autographivirales</taxon>
        <taxon>Autoscriptoviridae</taxon>
        <taxon>Slopekvirinae</taxon>
        <taxon>Koutsourovirus</taxon>
        <taxon>Koutsourovirus EhYP</taxon>
    </lineage>
</organism>
<proteinExistence type="predicted"/>
<reference evidence="1 2" key="1">
    <citation type="submission" date="2023-04" db="EMBL/GenBank/DDBJ databases">
        <authorList>
            <person name="Zhang K."/>
        </authorList>
    </citation>
    <scope>NUCLEOTIDE SEQUENCE [LARGE SCALE GENOMIC DNA]</scope>
</reference>
<evidence type="ECO:0000313" key="2">
    <source>
        <dbReference type="Proteomes" id="UP001305490"/>
    </source>
</evidence>
<dbReference type="Proteomes" id="UP001305490">
    <property type="component" value="Segment"/>
</dbReference>